<sequence length="166" mass="18903">MLSDFRDRLAQGDRADGLLDLMLERLRTAGLVKERGRQRTDSAHVLATAWELTRREPVTEAVRAAVEEVARDVPQVLDRLVTAEWGERYGRPVPMCSQPSHPVARLTRTGLDARDLLGCFQECRPRRDLGPMLEVLRQIMVQHFVVDARGRFRPRTQRDGPAPGRI</sequence>
<name>A0A918X888_9ACTN</name>
<proteinExistence type="predicted"/>
<evidence type="ECO:0000313" key="2">
    <source>
        <dbReference type="Proteomes" id="UP000638353"/>
    </source>
</evidence>
<comment type="caution">
    <text evidence="1">The sequence shown here is derived from an EMBL/GenBank/DDBJ whole genome shotgun (WGS) entry which is preliminary data.</text>
</comment>
<accession>A0A918X888</accession>
<dbReference type="EMBL" id="BMVC01000028">
    <property type="protein sequence ID" value="GHD17939.1"/>
    <property type="molecule type" value="Genomic_DNA"/>
</dbReference>
<protein>
    <submittedName>
        <fullName evidence="1">Uncharacterized protein</fullName>
    </submittedName>
</protein>
<reference evidence="1" key="2">
    <citation type="submission" date="2020-09" db="EMBL/GenBank/DDBJ databases">
        <authorList>
            <person name="Sun Q."/>
            <person name="Ohkuma M."/>
        </authorList>
    </citation>
    <scope>NUCLEOTIDE SEQUENCE</scope>
    <source>
        <strain evidence="1">JCM 4637</strain>
    </source>
</reference>
<dbReference type="Proteomes" id="UP000638353">
    <property type="component" value="Unassembled WGS sequence"/>
</dbReference>
<reference evidence="1" key="1">
    <citation type="journal article" date="2014" name="Int. J. Syst. Evol. Microbiol.">
        <title>Complete genome sequence of Corynebacterium casei LMG S-19264T (=DSM 44701T), isolated from a smear-ripened cheese.</title>
        <authorList>
            <consortium name="US DOE Joint Genome Institute (JGI-PGF)"/>
            <person name="Walter F."/>
            <person name="Albersmeier A."/>
            <person name="Kalinowski J."/>
            <person name="Ruckert C."/>
        </authorList>
    </citation>
    <scope>NUCLEOTIDE SEQUENCE</scope>
    <source>
        <strain evidence="1">JCM 4637</strain>
    </source>
</reference>
<dbReference type="RefSeq" id="WP_229898566.1">
    <property type="nucleotide sequence ID" value="NZ_BMVC01000028.1"/>
</dbReference>
<dbReference type="AlphaFoldDB" id="A0A918X888"/>
<organism evidence="1 2">
    <name type="scientific">Streptomyces finlayi</name>
    <dbReference type="NCBI Taxonomy" id="67296"/>
    <lineage>
        <taxon>Bacteria</taxon>
        <taxon>Bacillati</taxon>
        <taxon>Actinomycetota</taxon>
        <taxon>Actinomycetes</taxon>
        <taxon>Kitasatosporales</taxon>
        <taxon>Streptomycetaceae</taxon>
        <taxon>Streptomyces</taxon>
    </lineage>
</organism>
<gene>
    <name evidence="1" type="ORF">GCM10010334_80220</name>
</gene>
<evidence type="ECO:0000313" key="1">
    <source>
        <dbReference type="EMBL" id="GHD17939.1"/>
    </source>
</evidence>